<dbReference type="AlphaFoldDB" id="A0A6F8PT38"/>
<dbReference type="KEGG" id="tse:THMIRHAS_06750"/>
<feature type="domain" description="Mce/MlaD" evidence="1">
    <location>
        <begin position="40"/>
        <end position="118"/>
    </location>
</feature>
<dbReference type="EMBL" id="AP021889">
    <property type="protein sequence ID" value="BBP45302.1"/>
    <property type="molecule type" value="Genomic_DNA"/>
</dbReference>
<organism evidence="2 3">
    <name type="scientific">Thiosulfatimonas sediminis</name>
    <dbReference type="NCBI Taxonomy" id="2675054"/>
    <lineage>
        <taxon>Bacteria</taxon>
        <taxon>Pseudomonadati</taxon>
        <taxon>Pseudomonadota</taxon>
        <taxon>Gammaproteobacteria</taxon>
        <taxon>Thiotrichales</taxon>
        <taxon>Piscirickettsiaceae</taxon>
        <taxon>Thiosulfatimonas</taxon>
    </lineage>
</organism>
<evidence type="ECO:0000313" key="3">
    <source>
        <dbReference type="Proteomes" id="UP000501726"/>
    </source>
</evidence>
<dbReference type="InterPro" id="IPR030970">
    <property type="entry name" value="ABC_MlaD"/>
</dbReference>
<accession>A0A6F8PT38</accession>
<dbReference type="NCBIfam" id="TIGR04430">
    <property type="entry name" value="OM_asym_MlaD"/>
    <property type="match status" value="1"/>
</dbReference>
<dbReference type="GO" id="GO:0005543">
    <property type="term" value="F:phospholipid binding"/>
    <property type="evidence" value="ECO:0007669"/>
    <property type="project" value="TreeGrafter"/>
</dbReference>
<dbReference type="Pfam" id="PF02470">
    <property type="entry name" value="MlaD"/>
    <property type="match status" value="1"/>
</dbReference>
<protein>
    <submittedName>
        <fullName evidence="2">Putative phospholipid ABC transporter-binding protein MlaD</fullName>
    </submittedName>
</protein>
<reference evidence="3" key="1">
    <citation type="submission" date="2019-11" db="EMBL/GenBank/DDBJ databases">
        <title>Isolation and characterization of two novel species in the genus Thiomicrorhabdus.</title>
        <authorList>
            <person name="Mochizuki J."/>
            <person name="Kojima H."/>
            <person name="Fukui M."/>
        </authorList>
    </citation>
    <scope>NUCLEOTIDE SEQUENCE [LARGE SCALE GENOMIC DNA]</scope>
    <source>
        <strain evidence="3">aks77</strain>
    </source>
</reference>
<dbReference type="PANTHER" id="PTHR33371:SF4">
    <property type="entry name" value="INTERMEMBRANE PHOSPHOLIPID TRANSPORT SYSTEM BINDING PROTEIN MLAD"/>
    <property type="match status" value="1"/>
</dbReference>
<dbReference type="Proteomes" id="UP000501726">
    <property type="component" value="Chromosome"/>
</dbReference>
<keyword evidence="3" id="KW-1185">Reference proteome</keyword>
<dbReference type="InterPro" id="IPR003399">
    <property type="entry name" value="Mce/MlaD"/>
</dbReference>
<name>A0A6F8PT38_9GAMM</name>
<sequence length="156" mass="16994">MKQKTTMEIWVGALLVLTFAALLMIALQVSNFTALKDKPSYQVTALFSNIGGLKVRAPVKLSGVVIGRITNITIDPKSFKARVWMEIDQEYNELSRDSSAAILTSGLLGDQYVGISPGGDIDYLTNGSEIEYTQSALVLEELIGQFLVKFSEGGDK</sequence>
<gene>
    <name evidence="2" type="primary">mlaD</name>
    <name evidence="2" type="ORF">THMIRHAS_06750</name>
</gene>
<dbReference type="RefSeq" id="WP_173270903.1">
    <property type="nucleotide sequence ID" value="NZ_AP021889.1"/>
</dbReference>
<dbReference type="PANTHER" id="PTHR33371">
    <property type="entry name" value="INTERMEMBRANE PHOSPHOLIPID TRANSPORT SYSTEM BINDING PROTEIN MLAD-RELATED"/>
    <property type="match status" value="1"/>
</dbReference>
<evidence type="ECO:0000259" key="1">
    <source>
        <dbReference type="Pfam" id="PF02470"/>
    </source>
</evidence>
<evidence type="ECO:0000313" key="2">
    <source>
        <dbReference type="EMBL" id="BBP45302.1"/>
    </source>
</evidence>
<dbReference type="GO" id="GO:0005548">
    <property type="term" value="F:phospholipid transporter activity"/>
    <property type="evidence" value="ECO:0007669"/>
    <property type="project" value="TreeGrafter"/>
</dbReference>
<dbReference type="InterPro" id="IPR052336">
    <property type="entry name" value="MlaD_Phospholipid_Transporter"/>
</dbReference>
<proteinExistence type="predicted"/>